<accession>A0A7W7RIC3</accession>
<comment type="caution">
    <text evidence="1">The sequence shown here is derived from an EMBL/GenBank/DDBJ whole genome shotgun (WGS) entry which is preliminary data.</text>
</comment>
<gene>
    <name evidence="1" type="ORF">F4561_003349</name>
</gene>
<evidence type="ECO:0000313" key="2">
    <source>
        <dbReference type="Proteomes" id="UP000523007"/>
    </source>
</evidence>
<dbReference type="EMBL" id="JACHJT010000001">
    <property type="protein sequence ID" value="MBB4932529.1"/>
    <property type="molecule type" value="Genomic_DNA"/>
</dbReference>
<dbReference type="AlphaFoldDB" id="A0A7W7RIC3"/>
<evidence type="ECO:0000313" key="1">
    <source>
        <dbReference type="EMBL" id="MBB4932529.1"/>
    </source>
</evidence>
<organism evidence="1 2">
    <name type="scientific">Lipingzhangella halophila</name>
    <dbReference type="NCBI Taxonomy" id="1783352"/>
    <lineage>
        <taxon>Bacteria</taxon>
        <taxon>Bacillati</taxon>
        <taxon>Actinomycetota</taxon>
        <taxon>Actinomycetes</taxon>
        <taxon>Streptosporangiales</taxon>
        <taxon>Nocardiopsidaceae</taxon>
        <taxon>Lipingzhangella</taxon>
    </lineage>
</organism>
<reference evidence="1 2" key="1">
    <citation type="submission" date="2020-08" db="EMBL/GenBank/DDBJ databases">
        <title>Sequencing the genomes of 1000 actinobacteria strains.</title>
        <authorList>
            <person name="Klenk H.-P."/>
        </authorList>
    </citation>
    <scope>NUCLEOTIDE SEQUENCE [LARGE SCALE GENOMIC DNA]</scope>
    <source>
        <strain evidence="1 2">DSM 102030</strain>
    </source>
</reference>
<proteinExistence type="predicted"/>
<sequence length="46" mass="5184">MVTTRWSRWITTTTAAVWLVLIAAVVSTSHVYEVARGVVATRRCTY</sequence>
<name>A0A7W7RIC3_9ACTN</name>
<protein>
    <submittedName>
        <fullName evidence="1">Uncharacterized protein</fullName>
    </submittedName>
</protein>
<dbReference type="Proteomes" id="UP000523007">
    <property type="component" value="Unassembled WGS sequence"/>
</dbReference>
<keyword evidence="2" id="KW-1185">Reference proteome</keyword>